<protein>
    <submittedName>
        <fullName evidence="1">Uncharacterized protein</fullName>
    </submittedName>
</protein>
<dbReference type="EMBL" id="VSSQ01082205">
    <property type="protein sequence ID" value="MPN30910.1"/>
    <property type="molecule type" value="Genomic_DNA"/>
</dbReference>
<proteinExistence type="predicted"/>
<gene>
    <name evidence="1" type="ORF">SDC9_178381</name>
</gene>
<organism evidence="1">
    <name type="scientific">bioreactor metagenome</name>
    <dbReference type="NCBI Taxonomy" id="1076179"/>
    <lineage>
        <taxon>unclassified sequences</taxon>
        <taxon>metagenomes</taxon>
        <taxon>ecological metagenomes</taxon>
    </lineage>
</organism>
<accession>A0A645GX21</accession>
<reference evidence="1" key="1">
    <citation type="submission" date="2019-08" db="EMBL/GenBank/DDBJ databases">
        <authorList>
            <person name="Kucharzyk K."/>
            <person name="Murdoch R.W."/>
            <person name="Higgins S."/>
            <person name="Loffler F."/>
        </authorList>
    </citation>
    <scope>NUCLEOTIDE SEQUENCE</scope>
</reference>
<dbReference type="AlphaFoldDB" id="A0A645GX21"/>
<name>A0A645GX21_9ZZZZ</name>
<comment type="caution">
    <text evidence="1">The sequence shown here is derived from an EMBL/GenBank/DDBJ whole genome shotgun (WGS) entry which is preliminary data.</text>
</comment>
<sequence>MRAALAYGFLGRCNTGAVDQSSEFAQAGGLGNHGLTIGLIADIAAQIGATDLTGYGLAALCIHVGNHDLAAVGGQHARRTFAQA</sequence>
<evidence type="ECO:0000313" key="1">
    <source>
        <dbReference type="EMBL" id="MPN30910.1"/>
    </source>
</evidence>